<dbReference type="RefSeq" id="WP_171801602.1">
    <property type="nucleotide sequence ID" value="NZ_CP053541.1"/>
</dbReference>
<organism evidence="2 3">
    <name type="scientific">Vibrio europaeus</name>
    <dbReference type="NCBI Taxonomy" id="300876"/>
    <lineage>
        <taxon>Bacteria</taxon>
        <taxon>Pseudomonadati</taxon>
        <taxon>Pseudomonadota</taxon>
        <taxon>Gammaproteobacteria</taxon>
        <taxon>Vibrionales</taxon>
        <taxon>Vibrionaceae</taxon>
        <taxon>Vibrio</taxon>
        <taxon>Vibrio oreintalis group</taxon>
    </lineage>
</organism>
<evidence type="ECO:0000313" key="2">
    <source>
        <dbReference type="EMBL" id="QJY36242.1"/>
    </source>
</evidence>
<proteinExistence type="predicted"/>
<feature type="transmembrane region" description="Helical" evidence="1">
    <location>
        <begin position="150"/>
        <end position="172"/>
    </location>
</feature>
<dbReference type="EMBL" id="CP053541">
    <property type="protein sequence ID" value="QJY36242.1"/>
    <property type="molecule type" value="Genomic_DNA"/>
</dbReference>
<feature type="transmembrane region" description="Helical" evidence="1">
    <location>
        <begin position="192"/>
        <end position="211"/>
    </location>
</feature>
<gene>
    <name evidence="2" type="ORF">HOO69_06275</name>
</gene>
<name>A0AAE7AT65_9VIBR</name>
<dbReference type="Proteomes" id="UP000501443">
    <property type="component" value="Chromosome 1"/>
</dbReference>
<keyword evidence="1" id="KW-1133">Transmembrane helix</keyword>
<keyword evidence="1" id="KW-0812">Transmembrane</keyword>
<evidence type="ECO:0000313" key="3">
    <source>
        <dbReference type="Proteomes" id="UP000501443"/>
    </source>
</evidence>
<evidence type="ECO:0000256" key="1">
    <source>
        <dbReference type="SAM" id="Phobius"/>
    </source>
</evidence>
<feature type="transmembrane region" description="Helical" evidence="1">
    <location>
        <begin position="20"/>
        <end position="37"/>
    </location>
</feature>
<keyword evidence="1" id="KW-0472">Membrane</keyword>
<accession>A0AAE7AT65</accession>
<feature type="transmembrane region" description="Helical" evidence="1">
    <location>
        <begin position="57"/>
        <end position="78"/>
    </location>
</feature>
<protein>
    <submittedName>
        <fullName evidence="2">Uncharacterized protein</fullName>
    </submittedName>
</protein>
<dbReference type="AlphaFoldDB" id="A0AAE7AT65"/>
<sequence length="232" mass="26448">MEKVLSYVNQIMDRADSFNYFVFLSTFVIFVDGILLYEQGASIYDLNFSYIQSNVTIGSFLVFLCVYSMFMAVIVTGAKHITSQIVLALPTIKWLQTSDYRNYRNSYSENYVSSSQMRTYAIKNDNAVAFGVVAEKQQEIRNLLNLEKNCFAFLLASAFSLIIGFGETPSLVVRIFTFSSNAGLFTFESLKVILVMAVYLTMFYVGVIRGCGFQNTHIYNNDIYFPENDMKN</sequence>
<reference evidence="2 3" key="1">
    <citation type="submission" date="2020-05" db="EMBL/GenBank/DDBJ databases">
        <title>First description outside Europe of the emergent pathogen for shellfish aquaculture Vibrio europaeus.</title>
        <authorList>
            <person name="Dubert J."/>
            <person name="Rojas R."/>
        </authorList>
    </citation>
    <scope>NUCLEOTIDE SEQUENCE [LARGE SCALE GENOMIC DNA]</scope>
    <source>
        <strain evidence="2 3">NPI-1</strain>
    </source>
</reference>